<keyword evidence="8" id="KW-0539">Nucleus</keyword>
<accession>A0AAD9NY71</accession>
<dbReference type="GO" id="GO:0000981">
    <property type="term" value="F:DNA-binding transcription factor activity, RNA polymerase II-specific"/>
    <property type="evidence" value="ECO:0007669"/>
    <property type="project" value="TreeGrafter"/>
</dbReference>
<reference evidence="12" key="1">
    <citation type="journal article" date="2023" name="Mol. Biol. Evol.">
        <title>Third-Generation Sequencing Reveals the Adaptive Role of the Epigenome in Three Deep-Sea Polychaetes.</title>
        <authorList>
            <person name="Perez M."/>
            <person name="Aroh O."/>
            <person name="Sun Y."/>
            <person name="Lan Y."/>
            <person name="Juniper S.K."/>
            <person name="Young C.R."/>
            <person name="Angers B."/>
            <person name="Qian P.Y."/>
        </authorList>
    </citation>
    <scope>NUCLEOTIDE SEQUENCE</scope>
    <source>
        <strain evidence="12">R07B-5</strain>
    </source>
</reference>
<dbReference type="Pfam" id="PF00096">
    <property type="entry name" value="zf-C2H2"/>
    <property type="match status" value="4"/>
</dbReference>
<dbReference type="SMART" id="SM00451">
    <property type="entry name" value="ZnF_U1"/>
    <property type="match status" value="3"/>
</dbReference>
<dbReference type="FunFam" id="3.30.160.60:FF:000594">
    <property type="entry name" value="Transcription factor HIVEP2"/>
    <property type="match status" value="1"/>
</dbReference>
<dbReference type="InterPro" id="IPR036236">
    <property type="entry name" value="Znf_C2H2_sf"/>
</dbReference>
<feature type="compositionally biased region" description="Polar residues" evidence="10">
    <location>
        <begin position="946"/>
        <end position="955"/>
    </location>
</feature>
<keyword evidence="6" id="KW-0805">Transcription regulation</keyword>
<gene>
    <name evidence="12" type="ORF">NP493_259g02021</name>
</gene>
<dbReference type="Gene3D" id="3.30.160.60">
    <property type="entry name" value="Classic Zinc Finger"/>
    <property type="match status" value="6"/>
</dbReference>
<evidence type="ECO:0000256" key="1">
    <source>
        <dbReference type="ARBA" id="ARBA00004123"/>
    </source>
</evidence>
<dbReference type="Proteomes" id="UP001209878">
    <property type="component" value="Unassembled WGS sequence"/>
</dbReference>
<feature type="compositionally biased region" description="Low complexity" evidence="10">
    <location>
        <begin position="212"/>
        <end position="224"/>
    </location>
</feature>
<evidence type="ECO:0000256" key="2">
    <source>
        <dbReference type="ARBA" id="ARBA00022723"/>
    </source>
</evidence>
<feature type="compositionally biased region" description="Pro residues" evidence="10">
    <location>
        <begin position="186"/>
        <end position="202"/>
    </location>
</feature>
<feature type="domain" description="C2H2-type" evidence="11">
    <location>
        <begin position="1434"/>
        <end position="1458"/>
    </location>
</feature>
<evidence type="ECO:0000313" key="13">
    <source>
        <dbReference type="Proteomes" id="UP001209878"/>
    </source>
</evidence>
<dbReference type="PROSITE" id="PS00028">
    <property type="entry name" value="ZINC_FINGER_C2H2_1"/>
    <property type="match status" value="6"/>
</dbReference>
<evidence type="ECO:0000256" key="7">
    <source>
        <dbReference type="ARBA" id="ARBA00023163"/>
    </source>
</evidence>
<feature type="region of interest" description="Disordered" evidence="10">
    <location>
        <begin position="371"/>
        <end position="390"/>
    </location>
</feature>
<keyword evidence="7" id="KW-0804">Transcription</keyword>
<dbReference type="SUPFAM" id="SSF57667">
    <property type="entry name" value="beta-beta-alpha zinc fingers"/>
    <property type="match status" value="4"/>
</dbReference>
<dbReference type="InterPro" id="IPR051969">
    <property type="entry name" value="Zinc-finger_DNA-bd_regulators"/>
</dbReference>
<evidence type="ECO:0000259" key="11">
    <source>
        <dbReference type="PROSITE" id="PS50157"/>
    </source>
</evidence>
<feature type="domain" description="C2H2-type" evidence="11">
    <location>
        <begin position="720"/>
        <end position="747"/>
    </location>
</feature>
<feature type="domain" description="C2H2-type" evidence="11">
    <location>
        <begin position="1638"/>
        <end position="1665"/>
    </location>
</feature>
<comment type="caution">
    <text evidence="12">The sequence shown here is derived from an EMBL/GenBank/DDBJ whole genome shotgun (WGS) entry which is preliminary data.</text>
</comment>
<protein>
    <recommendedName>
        <fullName evidence="11">C2H2-type domain-containing protein</fullName>
    </recommendedName>
</protein>
<evidence type="ECO:0000256" key="5">
    <source>
        <dbReference type="ARBA" id="ARBA00022833"/>
    </source>
</evidence>
<feature type="domain" description="C2H2-type" evidence="11">
    <location>
        <begin position="748"/>
        <end position="772"/>
    </location>
</feature>
<evidence type="ECO:0000256" key="3">
    <source>
        <dbReference type="ARBA" id="ARBA00022737"/>
    </source>
</evidence>
<feature type="compositionally biased region" description="Acidic residues" evidence="10">
    <location>
        <begin position="826"/>
        <end position="857"/>
    </location>
</feature>
<evidence type="ECO:0000313" key="12">
    <source>
        <dbReference type="EMBL" id="KAK2184650.1"/>
    </source>
</evidence>
<organism evidence="12 13">
    <name type="scientific">Ridgeia piscesae</name>
    <name type="common">Tubeworm</name>
    <dbReference type="NCBI Taxonomy" id="27915"/>
    <lineage>
        <taxon>Eukaryota</taxon>
        <taxon>Metazoa</taxon>
        <taxon>Spiralia</taxon>
        <taxon>Lophotrochozoa</taxon>
        <taxon>Annelida</taxon>
        <taxon>Polychaeta</taxon>
        <taxon>Sedentaria</taxon>
        <taxon>Canalipalpata</taxon>
        <taxon>Sabellida</taxon>
        <taxon>Siboglinidae</taxon>
        <taxon>Ridgeia</taxon>
    </lineage>
</organism>
<feature type="compositionally biased region" description="Basic and acidic residues" evidence="10">
    <location>
        <begin position="957"/>
        <end position="1028"/>
    </location>
</feature>
<feature type="domain" description="C2H2-type" evidence="11">
    <location>
        <begin position="1380"/>
        <end position="1404"/>
    </location>
</feature>
<evidence type="ECO:0000256" key="10">
    <source>
        <dbReference type="SAM" id="MobiDB-lite"/>
    </source>
</evidence>
<proteinExistence type="predicted"/>
<dbReference type="GO" id="GO:0000978">
    <property type="term" value="F:RNA polymerase II cis-regulatory region sequence-specific DNA binding"/>
    <property type="evidence" value="ECO:0007669"/>
    <property type="project" value="TreeGrafter"/>
</dbReference>
<feature type="region of interest" description="Disordered" evidence="10">
    <location>
        <begin position="810"/>
        <end position="865"/>
    </location>
</feature>
<name>A0AAD9NY71_RIDPI</name>
<evidence type="ECO:0000256" key="6">
    <source>
        <dbReference type="ARBA" id="ARBA00023015"/>
    </source>
</evidence>
<dbReference type="PROSITE" id="PS50157">
    <property type="entry name" value="ZINC_FINGER_C2H2_2"/>
    <property type="match status" value="6"/>
</dbReference>
<dbReference type="GO" id="GO:0005634">
    <property type="term" value="C:nucleus"/>
    <property type="evidence" value="ECO:0007669"/>
    <property type="project" value="UniProtKB-SubCell"/>
</dbReference>
<dbReference type="InterPro" id="IPR003604">
    <property type="entry name" value="Matrin/U1-like-C_Znf_C2H2"/>
</dbReference>
<evidence type="ECO:0000256" key="9">
    <source>
        <dbReference type="PROSITE-ProRule" id="PRU00042"/>
    </source>
</evidence>
<dbReference type="EMBL" id="JAODUO010000258">
    <property type="protein sequence ID" value="KAK2184650.1"/>
    <property type="molecule type" value="Genomic_DNA"/>
</dbReference>
<feature type="region of interest" description="Disordered" evidence="10">
    <location>
        <begin position="145"/>
        <end position="230"/>
    </location>
</feature>
<keyword evidence="4 9" id="KW-0863">Zinc-finger</keyword>
<evidence type="ECO:0000256" key="8">
    <source>
        <dbReference type="ARBA" id="ARBA00023242"/>
    </source>
</evidence>
<feature type="region of interest" description="Disordered" evidence="10">
    <location>
        <begin position="1832"/>
        <end position="1854"/>
    </location>
</feature>
<dbReference type="PANTHER" id="PTHR45944">
    <property type="entry name" value="SCHNURRI, ISOFORM F"/>
    <property type="match status" value="1"/>
</dbReference>
<keyword evidence="3" id="KW-0677">Repeat</keyword>
<keyword evidence="2" id="KW-0479">Metal-binding</keyword>
<sequence>MAMERSVIKDLLLKGRSQSLPLNAELVTPGGASVTGEVSCSDGAQSVKCITCHQRFRDASSLDEHVKQSCPAGGAAKPGQVFVVMAPEPSLLCPSSNAAVTSSVAASCVVTPCVTTATNPNMKTHTVVMTTAMTGGSTMLLEVVDPTAPPKRGRPKGSRNSYNSPGDYPNLAPRPPAADSATLKPPGRPPRPVLRLKIPPPHGFATSHVTKGSQSAGVSPGSSSDLPTTPITSFAKLKLKGKILMKRSMSVERMLLQDKSTGSVVSSLPLSSSVQTAPVRQKLLPNLRRCESLDESVPLAKRARLQEQSDGGRLDSLLYKMLMKGLISSTPASSSTNFMTCPISMATKPAVSAIVSTSAGNASDVIIIDDAPTEDSSHPPHGSSSSGATSGAFTYPPANVGMGIAARLAVANIAPFARGISTDVMLHFPSVESLPDNLVSDISGLLLRVVTGSTHKARSLSTPGTNNITRAITHDAVVEAEGTDRSTKVSECKTTGAIVTDTRPEIQELLARHSVPQRGGVAEKAAAIQLLLSHSYPILCNRAHVTFCTVLKPQPTYIRQSTSDVSMYSNWKTPTSDASESDLTSRMMLSLYETRRRTDTPAYTNSCRPVSILTHSSYWNGVSPPPPAPPIVTAQRSVSRISDSKSANEPDLISVALNEVEVSCENVKSEIAPSGDRIIRLLHESVAPPVNTPKRVVIFSGGYKTSEEYVYIRGRGRGHYVCERCGIRCKKPSMLKKHIRTHTDLRPYHCYYCSFSFKTKGNLTKHMKSKAHHKKCLELGIFPIPMVVDETHIDSSTLNQQNQVAEEGHIPGVCADDTNGSHATDDNDGDDDDNGDDDDEDDDDTESEAEMVIDDEADSVHSRSDVQYVAMVPDGSTEAAFLKMKSGVKTELNRENLTGTSTKLTCQVKGQLPRASIDKEIAASLLDLSKGTDDVCKMTTTSAKSGLTSVHSTGHSGMEEGRRRKGRDRERKKGEGGEGKEEGGREEIGGRKEGGGKEEGRGVREQIGQRKEENRKRYGGGRKEEGRDISGPVTTVICDAVSTQRLTNPHEDIAVSTQCCSSPVGGSMEDTLTSVDETLDHISPASRTWLDNMKAFCERAHTPQTVAEHNGNIGARFVPPLPLGGVPVKTCTELTNIASSHRPIVSSMSSGPIIGHFIKQDVSLANILSITVTDTVSSAMALPMMMTQSSTVRLPTACVTAGVSSVGHTTDTCVGNSQTLVSNDPVRQTVQPDSVEKSTESVVMTSVSIATVAVPSVAMTTTATVSVATATMTQPTQTIPFHLLGLHGLPAVVPSEIPLGVLLVSTASVTPSTSSTATVVQFVTGDNRAPYEIIPIPGRVNDNSASLVDGKYVCHVCGKTFPKQHQLTLHKNIHYFERPFKCTDCSLSFRTKGHLEKHHKSEGHQLKVKVAERSQAAQVAMTTGGGSADNPRPFRCDDCNVAFRIHGHLAKHLRSKLHIMMLEKLGKLPPGAYALIEKNGSFKDVVATDCETSLQCIRRLLMNLDGSTSHDVCDDGSPTHIPDEIDQSATTNVGQIEGVSESAGNSFTYRHAGEFEKVTKASNNRVTVERKAELIDFGGFVPETVSPLTVESTAMSADRGKDGQGSGKDTRLTAAVDHQCSLCSSVFPDISSIKERPYLCGRCGDTFACLSQLQRHSLLHTSQSIDGTTSQSLGGATSQSLHGTTSQSLDGATSQSPGVATSQSLGGATSQSLGGATSKSQCGANQPAVVSTVSARVCQQVAVSDSSVAQVLPPCGGNVSCERGSEEGIGGEGRRRDVSGAGCVVEGDIPMSKTSGGSVTNNTTSAGAHMCPASVAMDTTAGDIVTSATVVSPHRPSENHVSKSPSLNPPPTKRRCLQRQCATAGEDVTMTTVVTSSSDAASCVTTAAIVATSVDDIGQSPSTQHS</sequence>
<feature type="region of interest" description="Disordered" evidence="10">
    <location>
        <begin position="1668"/>
        <end position="1712"/>
    </location>
</feature>
<keyword evidence="5" id="KW-0862">Zinc</keyword>
<feature type="domain" description="C2H2-type" evidence="11">
    <location>
        <begin position="1352"/>
        <end position="1379"/>
    </location>
</feature>
<dbReference type="InterPro" id="IPR013087">
    <property type="entry name" value="Znf_C2H2_type"/>
</dbReference>
<feature type="region of interest" description="Disordered" evidence="10">
    <location>
        <begin position="946"/>
        <end position="1029"/>
    </location>
</feature>
<dbReference type="PANTHER" id="PTHR45944:SF2">
    <property type="entry name" value="SCHNURRI, ISOFORM F"/>
    <property type="match status" value="1"/>
</dbReference>
<keyword evidence="13" id="KW-1185">Reference proteome</keyword>
<dbReference type="SMART" id="SM00355">
    <property type="entry name" value="ZnF_C2H2"/>
    <property type="match status" value="7"/>
</dbReference>
<evidence type="ECO:0000256" key="4">
    <source>
        <dbReference type="ARBA" id="ARBA00022771"/>
    </source>
</evidence>
<comment type="subcellular location">
    <subcellularLocation>
        <location evidence="1">Nucleus</location>
    </subcellularLocation>
</comment>
<dbReference type="GO" id="GO:0008270">
    <property type="term" value="F:zinc ion binding"/>
    <property type="evidence" value="ECO:0007669"/>
    <property type="project" value="UniProtKB-KW"/>
</dbReference>